<sequence length="55" mass="6755">MIKQMDEMVSGLADARRRTRRIMRYWGRTMKMVIVAITMPIWVIPYSIYRRRRHG</sequence>
<organism evidence="2">
    <name type="scientific">Hungatella hathewayi</name>
    <dbReference type="NCBI Taxonomy" id="154046"/>
    <lineage>
        <taxon>Bacteria</taxon>
        <taxon>Bacillati</taxon>
        <taxon>Bacillota</taxon>
        <taxon>Clostridia</taxon>
        <taxon>Lachnospirales</taxon>
        <taxon>Lachnospiraceae</taxon>
        <taxon>Hungatella</taxon>
    </lineage>
</organism>
<keyword evidence="1" id="KW-0812">Transmembrane</keyword>
<gene>
    <name evidence="2" type="ORF">CHLFYP18_05747</name>
</gene>
<dbReference type="AlphaFoldDB" id="A0A6N3A7J4"/>
<evidence type="ECO:0000256" key="1">
    <source>
        <dbReference type="SAM" id="Phobius"/>
    </source>
</evidence>
<protein>
    <submittedName>
        <fullName evidence="2">Uncharacterized protein</fullName>
    </submittedName>
</protein>
<feature type="transmembrane region" description="Helical" evidence="1">
    <location>
        <begin position="25"/>
        <end position="49"/>
    </location>
</feature>
<keyword evidence="1" id="KW-1133">Transmembrane helix</keyword>
<dbReference type="EMBL" id="CACRUH010000014">
    <property type="protein sequence ID" value="VYT85806.1"/>
    <property type="molecule type" value="Genomic_DNA"/>
</dbReference>
<dbReference type="RefSeq" id="WP_320952175.1">
    <property type="nucleotide sequence ID" value="NZ_CACRUH010000014.1"/>
</dbReference>
<name>A0A6N3A7J4_9FIRM</name>
<reference evidence="2" key="1">
    <citation type="submission" date="2019-11" db="EMBL/GenBank/DDBJ databases">
        <authorList>
            <person name="Feng L."/>
        </authorList>
    </citation>
    <scope>NUCLEOTIDE SEQUENCE</scope>
    <source>
        <strain evidence="2">ChathewayiLFYP18</strain>
    </source>
</reference>
<keyword evidence="1" id="KW-0472">Membrane</keyword>
<accession>A0A6N3A7J4</accession>
<proteinExistence type="predicted"/>
<evidence type="ECO:0000313" key="2">
    <source>
        <dbReference type="EMBL" id="VYT85806.1"/>
    </source>
</evidence>